<proteinExistence type="predicted"/>
<organism evidence="1">
    <name type="scientific">Rhizophora mucronata</name>
    <name type="common">Asiatic mangrove</name>
    <dbReference type="NCBI Taxonomy" id="61149"/>
    <lineage>
        <taxon>Eukaryota</taxon>
        <taxon>Viridiplantae</taxon>
        <taxon>Streptophyta</taxon>
        <taxon>Embryophyta</taxon>
        <taxon>Tracheophyta</taxon>
        <taxon>Spermatophyta</taxon>
        <taxon>Magnoliopsida</taxon>
        <taxon>eudicotyledons</taxon>
        <taxon>Gunneridae</taxon>
        <taxon>Pentapetalae</taxon>
        <taxon>rosids</taxon>
        <taxon>fabids</taxon>
        <taxon>Malpighiales</taxon>
        <taxon>Rhizophoraceae</taxon>
        <taxon>Rhizophora</taxon>
    </lineage>
</organism>
<dbReference type="EMBL" id="GGEC01003588">
    <property type="protein sequence ID" value="MBW84071.1"/>
    <property type="molecule type" value="Transcribed_RNA"/>
</dbReference>
<dbReference type="AlphaFoldDB" id="A0A2P2IS69"/>
<protein>
    <submittedName>
        <fullName evidence="1">Uncharacterized protein</fullName>
    </submittedName>
</protein>
<reference evidence="1" key="1">
    <citation type="submission" date="2018-02" db="EMBL/GenBank/DDBJ databases">
        <title>Rhizophora mucronata_Transcriptome.</title>
        <authorList>
            <person name="Meera S.P."/>
            <person name="Sreeshan A."/>
            <person name="Augustine A."/>
        </authorList>
    </citation>
    <scope>NUCLEOTIDE SEQUENCE</scope>
    <source>
        <tissue evidence="1">Leaf</tissue>
    </source>
</reference>
<accession>A0A2P2IS69</accession>
<sequence>MHIHLQIQENGTCIQQISGTYSICANCTTQTLQIDGMSNKNHLSIRKKIDEQCKKSDCRRQRHT</sequence>
<name>A0A2P2IS69_RHIMU</name>
<evidence type="ECO:0000313" key="1">
    <source>
        <dbReference type="EMBL" id="MBW84071.1"/>
    </source>
</evidence>